<dbReference type="InterPro" id="IPR002563">
    <property type="entry name" value="Flavin_Rdtase-like_dom"/>
</dbReference>
<evidence type="ECO:0000256" key="1">
    <source>
        <dbReference type="ARBA" id="ARBA00023002"/>
    </source>
</evidence>
<dbReference type="PANTHER" id="PTHR30466">
    <property type="entry name" value="FLAVIN REDUCTASE"/>
    <property type="match status" value="1"/>
</dbReference>
<dbReference type="Pfam" id="PF01613">
    <property type="entry name" value="Flavin_Reduct"/>
    <property type="match status" value="1"/>
</dbReference>
<evidence type="ECO:0000259" key="3">
    <source>
        <dbReference type="SMART" id="SM00903"/>
    </source>
</evidence>
<dbReference type="SMART" id="SM00903">
    <property type="entry name" value="Flavin_Reduct"/>
    <property type="match status" value="1"/>
</dbReference>
<sequence length="825" mass="93064">MVLSRPPAARFYAAFYRWSCYTQRPLPCSLSPQYNRGKPSYASNLRSYRATSLLRQQDEPESQSQTGGVNLVVEDRPAIPSQEPPTEQDIPQSGDEGTPTILDSHLETQQLQTQVRTLMRKVPGSVAIITVASLDPTTGKHVPMGVAVSSLSTVTLDPPTISFNLKHPSQTLDAIRASKGLFRVHFLAAERGGANMVDLFCRGNHPDAYTQRLKNSRILVPRPGLNALSSQSYAPQLYGDAIRAAMECTLTHELSVADHVILVAKITSLDSKISKDPTLVYVDGGFMRADGTKISGYGRAKASSLTRTWSAWDYPLFPGDSERIDYVNRIKSMIEERPEDFNMPEREIRQKLESTLPVSPKMFGINLALLISQCKKKAGQKNEDKLSTTQQDLPVLAEFYGRLTPSQTGRIIDRARALLKEDLQFLDIEYVQLLQHLGVSPANTSILPSDILNALRADGLIDPFVPRRPTTQAPKHDHDIMYYEQAEHNLREHLRTLDYKDSIRKPFHDLLAAVGETQTVAQVLQRSRWRFHVEATPELFHASKIEIMGEVSQEDTRVVLSRLVRFAQVDNIKAFRMWLSLPWIESLRKVSVSPLITGIDIEFFLGKISHLYTTTPQFFELAGKVNQMLEPWFDKIVVWEDLQERVKQFVQKTPLRAMSWSDRDKLAAMGLHWEATFTVPPSDDAQPLSRGHILDTLVAKELKNHYGNGSDAENRAIATWLKERYNYTVHRRPVETRPEEASKSSSDAMRDAMLASLNVDVVGDKPSEAQSEGEQEEQVVFRKHGVAAPRIRFRNTEPSMNSRRPRQKVLSWSGYSLDGEKKGDQ</sequence>
<dbReference type="PANTHER" id="PTHR30466:SF1">
    <property type="entry name" value="FMN REDUCTASE (NADH) RUTF"/>
    <property type="match status" value="1"/>
</dbReference>
<keyword evidence="1" id="KW-0560">Oxidoreductase</keyword>
<dbReference type="Proteomes" id="UP000799771">
    <property type="component" value="Unassembled WGS sequence"/>
</dbReference>
<evidence type="ECO:0000313" key="4">
    <source>
        <dbReference type="EMBL" id="KAF2129828.1"/>
    </source>
</evidence>
<proteinExistence type="predicted"/>
<keyword evidence="5" id="KW-1185">Reference proteome</keyword>
<dbReference type="GO" id="GO:0042602">
    <property type="term" value="F:riboflavin reductase (NADPH) activity"/>
    <property type="evidence" value="ECO:0007669"/>
    <property type="project" value="TreeGrafter"/>
</dbReference>
<dbReference type="InterPro" id="IPR050268">
    <property type="entry name" value="NADH-dep_flavin_reductase"/>
</dbReference>
<feature type="region of interest" description="Disordered" evidence="2">
    <location>
        <begin position="78"/>
        <end position="101"/>
    </location>
</feature>
<evidence type="ECO:0000313" key="5">
    <source>
        <dbReference type="Proteomes" id="UP000799771"/>
    </source>
</evidence>
<organism evidence="4 5">
    <name type="scientific">Dothidotthia symphoricarpi CBS 119687</name>
    <dbReference type="NCBI Taxonomy" id="1392245"/>
    <lineage>
        <taxon>Eukaryota</taxon>
        <taxon>Fungi</taxon>
        <taxon>Dikarya</taxon>
        <taxon>Ascomycota</taxon>
        <taxon>Pezizomycotina</taxon>
        <taxon>Dothideomycetes</taxon>
        <taxon>Pleosporomycetidae</taxon>
        <taxon>Pleosporales</taxon>
        <taxon>Dothidotthiaceae</taxon>
        <taxon>Dothidotthia</taxon>
    </lineage>
</organism>
<dbReference type="OrthoDB" id="2015405at2759"/>
<dbReference type="Gene3D" id="2.30.110.10">
    <property type="entry name" value="Electron Transport, Fmn-binding Protein, Chain A"/>
    <property type="match status" value="1"/>
</dbReference>
<evidence type="ECO:0000256" key="2">
    <source>
        <dbReference type="SAM" id="MobiDB-lite"/>
    </source>
</evidence>
<accession>A0A6A6AFL2</accession>
<gene>
    <name evidence="4" type="ORF">P153DRAFT_396167</name>
</gene>
<dbReference type="SUPFAM" id="SSF50475">
    <property type="entry name" value="FMN-binding split barrel"/>
    <property type="match status" value="1"/>
</dbReference>
<feature type="domain" description="Flavin reductase like" evidence="3">
    <location>
        <begin position="119"/>
        <end position="288"/>
    </location>
</feature>
<reference evidence="4" key="1">
    <citation type="journal article" date="2020" name="Stud. Mycol.">
        <title>101 Dothideomycetes genomes: a test case for predicting lifestyles and emergence of pathogens.</title>
        <authorList>
            <person name="Haridas S."/>
            <person name="Albert R."/>
            <person name="Binder M."/>
            <person name="Bloem J."/>
            <person name="Labutti K."/>
            <person name="Salamov A."/>
            <person name="Andreopoulos B."/>
            <person name="Baker S."/>
            <person name="Barry K."/>
            <person name="Bills G."/>
            <person name="Bluhm B."/>
            <person name="Cannon C."/>
            <person name="Castanera R."/>
            <person name="Culley D."/>
            <person name="Daum C."/>
            <person name="Ezra D."/>
            <person name="Gonzalez J."/>
            <person name="Henrissat B."/>
            <person name="Kuo A."/>
            <person name="Liang C."/>
            <person name="Lipzen A."/>
            <person name="Lutzoni F."/>
            <person name="Magnuson J."/>
            <person name="Mondo S."/>
            <person name="Nolan M."/>
            <person name="Ohm R."/>
            <person name="Pangilinan J."/>
            <person name="Park H.-J."/>
            <person name="Ramirez L."/>
            <person name="Alfaro M."/>
            <person name="Sun H."/>
            <person name="Tritt A."/>
            <person name="Yoshinaga Y."/>
            <person name="Zwiers L.-H."/>
            <person name="Turgeon B."/>
            <person name="Goodwin S."/>
            <person name="Spatafora J."/>
            <person name="Crous P."/>
            <person name="Grigoriev I."/>
        </authorList>
    </citation>
    <scope>NUCLEOTIDE SEQUENCE</scope>
    <source>
        <strain evidence="4">CBS 119687</strain>
    </source>
</reference>
<protein>
    <recommendedName>
        <fullName evidence="3">Flavin reductase like domain-containing protein</fullName>
    </recommendedName>
</protein>
<dbReference type="RefSeq" id="XP_033524215.1">
    <property type="nucleotide sequence ID" value="XM_033671458.1"/>
</dbReference>
<dbReference type="AlphaFoldDB" id="A0A6A6AFL2"/>
<dbReference type="GeneID" id="54411890"/>
<dbReference type="GO" id="GO:0010181">
    <property type="term" value="F:FMN binding"/>
    <property type="evidence" value="ECO:0007669"/>
    <property type="project" value="InterPro"/>
</dbReference>
<name>A0A6A6AFL2_9PLEO</name>
<dbReference type="InterPro" id="IPR012349">
    <property type="entry name" value="Split_barrel_FMN-bd"/>
</dbReference>
<dbReference type="EMBL" id="ML977505">
    <property type="protein sequence ID" value="KAF2129828.1"/>
    <property type="molecule type" value="Genomic_DNA"/>
</dbReference>
<feature type="region of interest" description="Disordered" evidence="2">
    <location>
        <begin position="765"/>
        <end position="825"/>
    </location>
</feature>